<protein>
    <recommendedName>
        <fullName evidence="1">Zinc-ribbon 15 domain-containing protein</fullName>
    </recommendedName>
</protein>
<accession>A0A9P6ENY6</accession>
<dbReference type="AlphaFoldDB" id="A0A9P6ENY6"/>
<name>A0A9P6ENY6_9AGAR</name>
<dbReference type="EMBL" id="MU157832">
    <property type="protein sequence ID" value="KAF9532333.1"/>
    <property type="molecule type" value="Genomic_DNA"/>
</dbReference>
<gene>
    <name evidence="2" type="ORF">CPB83DRAFT_847668</name>
</gene>
<feature type="domain" description="Zinc-ribbon 15" evidence="1">
    <location>
        <begin position="27"/>
        <end position="73"/>
    </location>
</feature>
<dbReference type="OrthoDB" id="5545479at2759"/>
<keyword evidence="3" id="KW-1185">Reference proteome</keyword>
<evidence type="ECO:0000259" key="1">
    <source>
        <dbReference type="Pfam" id="PF17032"/>
    </source>
</evidence>
<comment type="caution">
    <text evidence="2">The sequence shown here is derived from an EMBL/GenBank/DDBJ whole genome shotgun (WGS) entry which is preliminary data.</text>
</comment>
<dbReference type="PANTHER" id="PTHR28139:SF1">
    <property type="entry name" value="UPF0768 PROTEIN YBL029C-A"/>
    <property type="match status" value="1"/>
</dbReference>
<dbReference type="Proteomes" id="UP000807306">
    <property type="component" value="Unassembled WGS sequence"/>
</dbReference>
<reference evidence="2" key="1">
    <citation type="submission" date="2020-11" db="EMBL/GenBank/DDBJ databases">
        <authorList>
            <consortium name="DOE Joint Genome Institute"/>
            <person name="Ahrendt S."/>
            <person name="Riley R."/>
            <person name="Andreopoulos W."/>
            <person name="Labutti K."/>
            <person name="Pangilinan J."/>
            <person name="Ruiz-Duenas F.J."/>
            <person name="Barrasa J.M."/>
            <person name="Sanchez-Garcia M."/>
            <person name="Camarero S."/>
            <person name="Miyauchi S."/>
            <person name="Serrano A."/>
            <person name="Linde D."/>
            <person name="Babiker R."/>
            <person name="Drula E."/>
            <person name="Ayuso-Fernandez I."/>
            <person name="Pacheco R."/>
            <person name="Padilla G."/>
            <person name="Ferreira P."/>
            <person name="Barriuso J."/>
            <person name="Kellner H."/>
            <person name="Castanera R."/>
            <person name="Alfaro M."/>
            <person name="Ramirez L."/>
            <person name="Pisabarro A.G."/>
            <person name="Kuo A."/>
            <person name="Tritt A."/>
            <person name="Lipzen A."/>
            <person name="He G."/>
            <person name="Yan M."/>
            <person name="Ng V."/>
            <person name="Cullen D."/>
            <person name="Martin F."/>
            <person name="Rosso M.-N."/>
            <person name="Henrissat B."/>
            <person name="Hibbett D."/>
            <person name="Martinez A.T."/>
            <person name="Grigoriev I.V."/>
        </authorList>
    </citation>
    <scope>NUCLEOTIDE SEQUENCE</scope>
    <source>
        <strain evidence="2">CBS 506.95</strain>
    </source>
</reference>
<dbReference type="InterPro" id="IPR031493">
    <property type="entry name" value="Zinc_ribbon_15"/>
</dbReference>
<evidence type="ECO:0000313" key="2">
    <source>
        <dbReference type="EMBL" id="KAF9532333.1"/>
    </source>
</evidence>
<dbReference type="PANTHER" id="PTHR28139">
    <property type="entry name" value="UPF0768 PROTEIN YBL029C-A"/>
    <property type="match status" value="1"/>
</dbReference>
<dbReference type="Pfam" id="PF17032">
    <property type="entry name" value="Zn_ribbon_15"/>
    <property type="match status" value="1"/>
</dbReference>
<evidence type="ECO:0000313" key="3">
    <source>
        <dbReference type="Proteomes" id="UP000807306"/>
    </source>
</evidence>
<organism evidence="2 3">
    <name type="scientific">Crepidotus variabilis</name>
    <dbReference type="NCBI Taxonomy" id="179855"/>
    <lineage>
        <taxon>Eukaryota</taxon>
        <taxon>Fungi</taxon>
        <taxon>Dikarya</taxon>
        <taxon>Basidiomycota</taxon>
        <taxon>Agaricomycotina</taxon>
        <taxon>Agaricomycetes</taxon>
        <taxon>Agaricomycetidae</taxon>
        <taxon>Agaricales</taxon>
        <taxon>Agaricineae</taxon>
        <taxon>Crepidotaceae</taxon>
        <taxon>Crepidotus</taxon>
    </lineage>
</organism>
<sequence length="110" mass="12877">MDFCFFIPILFGCQTEIKPEGDMSIRVCPRCNNGAVTSARSKQYFEICFVPVVPMSRKHIWICSICQWSHPRQDGSWEPMTVQHPGYYPPQPPPQAYWQAEQQQQQQYYG</sequence>
<proteinExistence type="predicted"/>